<evidence type="ECO:0008006" key="3">
    <source>
        <dbReference type="Google" id="ProtNLM"/>
    </source>
</evidence>
<organism evidence="1 2">
    <name type="scientific">Advenella kashmirensis</name>
    <dbReference type="NCBI Taxonomy" id="310575"/>
    <lineage>
        <taxon>Bacteria</taxon>
        <taxon>Pseudomonadati</taxon>
        <taxon>Pseudomonadota</taxon>
        <taxon>Betaproteobacteria</taxon>
        <taxon>Burkholderiales</taxon>
        <taxon>Alcaligenaceae</taxon>
    </lineage>
</organism>
<dbReference type="Gene3D" id="3.40.50.1820">
    <property type="entry name" value="alpha/beta hydrolase"/>
    <property type="match status" value="1"/>
</dbReference>
<reference evidence="1 2" key="1">
    <citation type="journal article" date="2018" name="Nat. Biotechnol.">
        <title>A standardized bacterial taxonomy based on genome phylogeny substantially revises the tree of life.</title>
        <authorList>
            <person name="Parks D.H."/>
            <person name="Chuvochina M."/>
            <person name="Waite D.W."/>
            <person name="Rinke C."/>
            <person name="Skarshewski A."/>
            <person name="Chaumeil P.A."/>
            <person name="Hugenholtz P."/>
        </authorList>
    </citation>
    <scope>NUCLEOTIDE SEQUENCE [LARGE SCALE GENOMIC DNA]</scope>
    <source>
        <strain evidence="1">UBA10707</strain>
    </source>
</reference>
<dbReference type="SUPFAM" id="SSF53474">
    <property type="entry name" value="alpha/beta-Hydrolases"/>
    <property type="match status" value="1"/>
</dbReference>
<dbReference type="EMBL" id="DOEK01000029">
    <property type="protein sequence ID" value="HBP30492.1"/>
    <property type="molecule type" value="Genomic_DNA"/>
</dbReference>
<dbReference type="AlphaFoldDB" id="A0A356LHU9"/>
<evidence type="ECO:0000313" key="2">
    <source>
        <dbReference type="Proteomes" id="UP000264036"/>
    </source>
</evidence>
<protein>
    <recommendedName>
        <fullName evidence="3">Alpha/beta hydrolase</fullName>
    </recommendedName>
</protein>
<dbReference type="InterPro" id="IPR029058">
    <property type="entry name" value="AB_hydrolase_fold"/>
</dbReference>
<proteinExistence type="predicted"/>
<accession>A0A356LHU9</accession>
<evidence type="ECO:0000313" key="1">
    <source>
        <dbReference type="EMBL" id="HBP30492.1"/>
    </source>
</evidence>
<gene>
    <name evidence="1" type="ORF">DD666_13880</name>
</gene>
<comment type="caution">
    <text evidence="1">The sequence shown here is derived from an EMBL/GenBank/DDBJ whole genome shotgun (WGS) entry which is preliminary data.</text>
</comment>
<name>A0A356LHU9_9BURK</name>
<dbReference type="Proteomes" id="UP000264036">
    <property type="component" value="Unassembled WGS sequence"/>
</dbReference>
<sequence>METLFEGRDLRLNFISSGAMATFVNFNAWSPDKHPVNAKEFSTFAGKIAADMGFNQFNVDTNKNNWYQTDEILKVIDLIQQHNPSGAKIITYGSSMGAYASINFAKRLNAATFIAVSPQYSINPELMHPTDSRWRSEFDSLVFNHDYIVTGECQDCYGYVFYDQGNLDRHHVESILSKTNAVAIPIPHAGHPCGQLINSTYKLKRIMQEVGEGRFDPKQFNIEFNEKLKDTIQYLCATADTIESLIELRSRVLDSKLHIKELKHLFEVALQKNTPEFLKLAMIADFMQHIPPKEVEFVRTGRIEVLIRLKRHRTALFEVAASSWGRSEAATRIISSYPSVSELAKLLPMLKVAPIVLRDAAIKSEKWNVKRSLVIMQRACQIRPDNLLFQRKLKQYNATLGLTESVSQDTEAVHQTPTESVIVPQIIRQPRRRAIGDFVASVVPGFRPQS</sequence>